<name>W9UVY8_9GAMM</name>
<feature type="domain" description="Helicase C-terminal" evidence="2">
    <location>
        <begin position="407"/>
        <end position="550"/>
    </location>
</feature>
<dbReference type="PROSITE" id="PS51192">
    <property type="entry name" value="HELICASE_ATP_BIND_1"/>
    <property type="match status" value="1"/>
</dbReference>
<proteinExistence type="predicted"/>
<reference evidence="3 4" key="2">
    <citation type="journal article" date="2015" name="Syst. Appl. Microbiol.">
        <title>Nitrincola nitratireducens sp. nov. isolated from a haloalkaline crater lake.</title>
        <authorList>
            <person name="Singh A."/>
            <person name="Vaidya B."/>
            <person name="Tanuku N.R."/>
            <person name="Pinnaka A.K."/>
        </authorList>
    </citation>
    <scope>NUCLEOTIDE SEQUENCE [LARGE SCALE GENOMIC DNA]</scope>
    <source>
        <strain evidence="3 4">AK23</strain>
    </source>
</reference>
<dbReference type="InterPro" id="IPR027417">
    <property type="entry name" value="P-loop_NTPase"/>
</dbReference>
<dbReference type="EMBL" id="AONB01000007">
    <property type="protein sequence ID" value="EXJ11393.1"/>
    <property type="molecule type" value="Genomic_DNA"/>
</dbReference>
<dbReference type="InterPro" id="IPR014001">
    <property type="entry name" value="Helicase_ATP-bd"/>
</dbReference>
<dbReference type="PANTHER" id="PTHR47396:SF1">
    <property type="entry name" value="ATP-DEPENDENT HELICASE IRC3-RELATED"/>
    <property type="match status" value="1"/>
</dbReference>
<dbReference type="Pfam" id="PF04851">
    <property type="entry name" value="ResIII"/>
    <property type="match status" value="1"/>
</dbReference>
<dbReference type="PANTHER" id="PTHR47396">
    <property type="entry name" value="TYPE I RESTRICTION ENZYME ECOKI R PROTEIN"/>
    <property type="match status" value="1"/>
</dbReference>
<sequence>MWQYWSLRELQEEIGYDNLEFLEVVIPELDESSRDGGFLSAKQKLVSLVSSLKDHDYFRKKRNLVSSFYGVPPNIRSRFCAELGVVDAITDDELANYLLADKEAYLKFLDFFELDSRFLAQEDAPRKPCFDSFPASKDMPKVITKPFKKLKFYQSDCITRLQPILNTPSSRAILQMPTGSGKTRTAMEAIVDHLNSEGKKQVVWLANTRELCEQAIQCFLEVWDYVGTCNVRVNRIWGDYISQIEDFSGAEKSFSVVSLQGAWSILSKDENRFDYIFEQTSLTVVDEAHIAVAKTYASVVKRINHRTNCILLGLTATPGRTIESEVTELSELFFQQIVSLQDPNSTRNDTIAFLRSIGVMSKAIHYPIIYDSVQKISSGESKGLKEGKDFSESFLKKLGDDPNRVVALVKKVVNLLDQGAKIILFAPSVNNSFLVSAILTFLGYKSVHISAKVSPSSRDSLIGKFVRGEYQILCNYGVLSTGFDAPSVDVVCIARPTKSAVLYSQMIGRGLRGKSVGGTEECLILEVVDNFVGHGVQSDLYKLFDDYWCQ</sequence>
<dbReference type="SUPFAM" id="SSF52540">
    <property type="entry name" value="P-loop containing nucleoside triphosphate hydrolases"/>
    <property type="match status" value="1"/>
</dbReference>
<dbReference type="GO" id="GO:0005829">
    <property type="term" value="C:cytosol"/>
    <property type="evidence" value="ECO:0007669"/>
    <property type="project" value="TreeGrafter"/>
</dbReference>
<dbReference type="Pfam" id="PF00271">
    <property type="entry name" value="Helicase_C"/>
    <property type="match status" value="1"/>
</dbReference>
<evidence type="ECO:0000313" key="4">
    <source>
        <dbReference type="Proteomes" id="UP000019464"/>
    </source>
</evidence>
<accession>W9UVY8</accession>
<comment type="caution">
    <text evidence="3">The sequence shown here is derived from an EMBL/GenBank/DDBJ whole genome shotgun (WGS) entry which is preliminary data.</text>
</comment>
<dbReference type="InterPro" id="IPR006935">
    <property type="entry name" value="Helicase/UvrB_N"/>
</dbReference>
<dbReference type="SMART" id="SM00487">
    <property type="entry name" value="DEXDc"/>
    <property type="match status" value="1"/>
</dbReference>
<dbReference type="InterPro" id="IPR001650">
    <property type="entry name" value="Helicase_C-like"/>
</dbReference>
<dbReference type="GO" id="GO:0005524">
    <property type="term" value="F:ATP binding"/>
    <property type="evidence" value="ECO:0007669"/>
    <property type="project" value="InterPro"/>
</dbReference>
<dbReference type="Gene3D" id="3.40.50.300">
    <property type="entry name" value="P-loop containing nucleotide triphosphate hydrolases"/>
    <property type="match status" value="2"/>
</dbReference>
<dbReference type="GO" id="GO:0016787">
    <property type="term" value="F:hydrolase activity"/>
    <property type="evidence" value="ECO:0007669"/>
    <property type="project" value="InterPro"/>
</dbReference>
<dbReference type="AlphaFoldDB" id="W9UVY8"/>
<dbReference type="STRING" id="1229521.D791_01851"/>
<feature type="domain" description="Helicase ATP-binding" evidence="1">
    <location>
        <begin position="163"/>
        <end position="336"/>
    </location>
</feature>
<reference evidence="4" key="1">
    <citation type="submission" date="2012-11" db="EMBL/GenBank/DDBJ databases">
        <authorList>
            <person name="Singh A."/>
            <person name="Pinnaka A.K."/>
            <person name="Vaidya B."/>
        </authorList>
    </citation>
    <scope>NUCLEOTIDE SEQUENCE [LARGE SCALE GENOMIC DNA]</scope>
    <source>
        <strain evidence="4">AK23</strain>
    </source>
</reference>
<evidence type="ECO:0000259" key="1">
    <source>
        <dbReference type="PROSITE" id="PS51192"/>
    </source>
</evidence>
<dbReference type="PROSITE" id="PS51194">
    <property type="entry name" value="HELICASE_CTER"/>
    <property type="match status" value="1"/>
</dbReference>
<dbReference type="OrthoDB" id="9802848at2"/>
<evidence type="ECO:0000313" key="3">
    <source>
        <dbReference type="EMBL" id="EXJ11393.1"/>
    </source>
</evidence>
<dbReference type="RefSeq" id="WP_036510237.1">
    <property type="nucleotide sequence ID" value="NZ_AONB01000007.1"/>
</dbReference>
<protein>
    <submittedName>
        <fullName evidence="3">Hef nuclease</fullName>
    </submittedName>
</protein>
<dbReference type="SMART" id="SM00490">
    <property type="entry name" value="HELICc"/>
    <property type="match status" value="1"/>
</dbReference>
<dbReference type="InterPro" id="IPR050742">
    <property type="entry name" value="Helicase_Restrict-Modif_Enz"/>
</dbReference>
<dbReference type="Proteomes" id="UP000019464">
    <property type="component" value="Unassembled WGS sequence"/>
</dbReference>
<evidence type="ECO:0000259" key="2">
    <source>
        <dbReference type="PROSITE" id="PS51194"/>
    </source>
</evidence>
<organism evidence="3 4">
    <name type="scientific">Nitrincola nitratireducens</name>
    <dbReference type="NCBI Taxonomy" id="1229521"/>
    <lineage>
        <taxon>Bacteria</taxon>
        <taxon>Pseudomonadati</taxon>
        <taxon>Pseudomonadota</taxon>
        <taxon>Gammaproteobacteria</taxon>
        <taxon>Oceanospirillales</taxon>
        <taxon>Oceanospirillaceae</taxon>
        <taxon>Nitrincola</taxon>
    </lineage>
</organism>
<keyword evidence="4" id="KW-1185">Reference proteome</keyword>
<dbReference type="GO" id="GO:0003677">
    <property type="term" value="F:DNA binding"/>
    <property type="evidence" value="ECO:0007669"/>
    <property type="project" value="InterPro"/>
</dbReference>
<gene>
    <name evidence="3" type="ORF">D791_01851</name>
</gene>